<sequence length="393" mass="45042">MKYNFDKIIDRKNTNSVKYDKLEHYFGKEDLLPFWVADTDFNVPDCISNAIIKRAEHAIYGYSFRGKDCILSVQNWLKNRHDWEVKEEWISSSPGVVTALSLLLMSLTEKGDKIAVQPPVYHPFFHVINDTERRLIHNPLIRTEDSYEMDFEHLEQLAKDGLKAIIISNPHNPVGRVWTKDELLKLGEIAKKYNFLIISDEIHQDLIYKNHKHISLASLSDDLAQRTITCIAPSKTFNVAGLASSVIIIPNQQLKKTYEKLLCAMHLDAGNLFGHVAMQVGYEHGAEWLDQLLEYLQCNVDYVREFLEENIPEIKLVNPEATYLLWLDCRDLNISSEKLNQILINEAGLALNKGTTFGKEGNGYMRLNIGCPKSMLTKGLIILQQTVNQLKKL</sequence>
<organism evidence="7 8">
    <name type="scientific">Marinifilum breve</name>
    <dbReference type="NCBI Taxonomy" id="2184082"/>
    <lineage>
        <taxon>Bacteria</taxon>
        <taxon>Pseudomonadati</taxon>
        <taxon>Bacteroidota</taxon>
        <taxon>Bacteroidia</taxon>
        <taxon>Marinilabiliales</taxon>
        <taxon>Marinifilaceae</taxon>
    </lineage>
</organism>
<reference evidence="7 8" key="1">
    <citation type="submission" date="2018-05" db="EMBL/GenBank/DDBJ databases">
        <title>Marinifilum breve JC075T sp. nov., a marine bacterium isolated from Yongle Blue Hole in the South China Sea.</title>
        <authorList>
            <person name="Fu T."/>
        </authorList>
    </citation>
    <scope>NUCLEOTIDE SEQUENCE [LARGE SCALE GENOMIC DNA]</scope>
    <source>
        <strain evidence="7 8">JC075</strain>
    </source>
</reference>
<keyword evidence="3" id="KW-0663">Pyridoxal phosphate</keyword>
<dbReference type="Gene3D" id="3.90.1150.10">
    <property type="entry name" value="Aspartate Aminotransferase, domain 1"/>
    <property type="match status" value="1"/>
</dbReference>
<name>A0A2V3ZSR0_9BACT</name>
<evidence type="ECO:0000256" key="1">
    <source>
        <dbReference type="ARBA" id="ARBA00001933"/>
    </source>
</evidence>
<evidence type="ECO:0000313" key="7">
    <source>
        <dbReference type="EMBL" id="PXX96145.1"/>
    </source>
</evidence>
<dbReference type="InterPro" id="IPR015421">
    <property type="entry name" value="PyrdxlP-dep_Trfase_major"/>
</dbReference>
<dbReference type="NCBIfam" id="TIGR04350">
    <property type="entry name" value="C_S_lyase_PatB"/>
    <property type="match status" value="1"/>
</dbReference>
<dbReference type="InterPro" id="IPR027619">
    <property type="entry name" value="C-S_lyase_PatB-like"/>
</dbReference>
<dbReference type="GO" id="GO:0030170">
    <property type="term" value="F:pyridoxal phosphate binding"/>
    <property type="evidence" value="ECO:0007669"/>
    <property type="project" value="InterPro"/>
</dbReference>
<evidence type="ECO:0000256" key="2">
    <source>
        <dbReference type="ARBA" id="ARBA00012224"/>
    </source>
</evidence>
<dbReference type="InterPro" id="IPR015422">
    <property type="entry name" value="PyrdxlP-dep_Trfase_small"/>
</dbReference>
<comment type="cofactor">
    <cofactor evidence="1">
        <name>pyridoxal 5'-phosphate</name>
        <dbReference type="ChEBI" id="CHEBI:597326"/>
    </cofactor>
</comment>
<protein>
    <recommendedName>
        <fullName evidence="2">cysteine-S-conjugate beta-lyase</fullName>
        <ecNumber evidence="2">4.4.1.13</ecNumber>
    </recommendedName>
</protein>
<accession>A0A2V3ZSR0</accession>
<dbReference type="InterPro" id="IPR004839">
    <property type="entry name" value="Aminotransferase_I/II_large"/>
</dbReference>
<comment type="similarity">
    <text evidence="5">Belongs to the class-II pyridoxal-phosphate-dependent aminotransferase family. MalY/PatB cystathionine beta-lyase subfamily.</text>
</comment>
<dbReference type="GO" id="GO:0047804">
    <property type="term" value="F:cysteine-S-conjugate beta-lyase activity"/>
    <property type="evidence" value="ECO:0007669"/>
    <property type="project" value="UniProtKB-EC"/>
</dbReference>
<dbReference type="CDD" id="cd00609">
    <property type="entry name" value="AAT_like"/>
    <property type="match status" value="1"/>
</dbReference>
<dbReference type="AlphaFoldDB" id="A0A2V3ZSR0"/>
<evidence type="ECO:0000256" key="5">
    <source>
        <dbReference type="ARBA" id="ARBA00037974"/>
    </source>
</evidence>
<evidence type="ECO:0000313" key="8">
    <source>
        <dbReference type="Proteomes" id="UP000248079"/>
    </source>
</evidence>
<dbReference type="PANTHER" id="PTHR43525:SF1">
    <property type="entry name" value="PROTEIN MALY"/>
    <property type="match status" value="1"/>
</dbReference>
<evidence type="ECO:0000259" key="6">
    <source>
        <dbReference type="Pfam" id="PF00155"/>
    </source>
</evidence>
<dbReference type="InterPro" id="IPR015424">
    <property type="entry name" value="PyrdxlP-dep_Trfase"/>
</dbReference>
<dbReference type="RefSeq" id="WP_110363139.1">
    <property type="nucleotide sequence ID" value="NZ_QFLI01000012.1"/>
</dbReference>
<evidence type="ECO:0000256" key="3">
    <source>
        <dbReference type="ARBA" id="ARBA00022898"/>
    </source>
</evidence>
<dbReference type="Proteomes" id="UP000248079">
    <property type="component" value="Unassembled WGS sequence"/>
</dbReference>
<dbReference type="Pfam" id="PF00155">
    <property type="entry name" value="Aminotran_1_2"/>
    <property type="match status" value="1"/>
</dbReference>
<dbReference type="InterPro" id="IPR051798">
    <property type="entry name" value="Class-II_PLP-Dep_Aminotrans"/>
</dbReference>
<keyword evidence="8" id="KW-1185">Reference proteome</keyword>
<dbReference type="PANTHER" id="PTHR43525">
    <property type="entry name" value="PROTEIN MALY"/>
    <property type="match status" value="1"/>
</dbReference>
<dbReference type="EC" id="4.4.1.13" evidence="2"/>
<proteinExistence type="inferred from homology"/>
<dbReference type="OrthoDB" id="9802872at2"/>
<gene>
    <name evidence="7" type="ORF">DF185_20410</name>
</gene>
<dbReference type="Gene3D" id="3.40.640.10">
    <property type="entry name" value="Type I PLP-dependent aspartate aminotransferase-like (Major domain)"/>
    <property type="match status" value="1"/>
</dbReference>
<comment type="caution">
    <text evidence="7">The sequence shown here is derived from an EMBL/GenBank/DDBJ whole genome shotgun (WGS) entry which is preliminary data.</text>
</comment>
<evidence type="ECO:0000256" key="4">
    <source>
        <dbReference type="ARBA" id="ARBA00023239"/>
    </source>
</evidence>
<feature type="domain" description="Aminotransferase class I/classII large" evidence="6">
    <location>
        <begin position="76"/>
        <end position="378"/>
    </location>
</feature>
<dbReference type="EMBL" id="QFLI01000012">
    <property type="protein sequence ID" value="PXX96145.1"/>
    <property type="molecule type" value="Genomic_DNA"/>
</dbReference>
<keyword evidence="4 7" id="KW-0456">Lyase</keyword>
<dbReference type="SUPFAM" id="SSF53383">
    <property type="entry name" value="PLP-dependent transferases"/>
    <property type="match status" value="1"/>
</dbReference>